<keyword evidence="2" id="KW-0804">Transcription</keyword>
<sequence length="98" mass="10635">MRCEQLRTALSARLDGEPAGVPDRRLDKHLARCAVCRDWLERAERLRGPLLADRTGGDPSAEWTARLLTRLGAEPAGELESGGESEGRPGQGDGGRTR</sequence>
<dbReference type="Proteomes" id="UP001432222">
    <property type="component" value="Chromosome"/>
</dbReference>
<dbReference type="Gene3D" id="1.10.10.1320">
    <property type="entry name" value="Anti-sigma factor, zinc-finger domain"/>
    <property type="match status" value="1"/>
</dbReference>
<gene>
    <name evidence="5" type="ORF">OHA16_09220</name>
</gene>
<proteinExistence type="predicted"/>
<dbReference type="InterPro" id="IPR027383">
    <property type="entry name" value="Znf_put"/>
</dbReference>
<accession>A0ABZ1TX46</accession>
<keyword evidence="1" id="KW-0805">Transcription regulation</keyword>
<reference evidence="5" key="1">
    <citation type="submission" date="2022-10" db="EMBL/GenBank/DDBJ databases">
        <title>The complete genomes of actinobacterial strains from the NBC collection.</title>
        <authorList>
            <person name="Joergensen T.S."/>
            <person name="Alvarez Arevalo M."/>
            <person name="Sterndorff E.B."/>
            <person name="Faurdal D."/>
            <person name="Vuksanovic O."/>
            <person name="Mourched A.-S."/>
            <person name="Charusanti P."/>
            <person name="Shaw S."/>
            <person name="Blin K."/>
            <person name="Weber T."/>
        </authorList>
    </citation>
    <scope>NUCLEOTIDE SEQUENCE</scope>
    <source>
        <strain evidence="5">NBC_00222</strain>
    </source>
</reference>
<feature type="region of interest" description="Disordered" evidence="3">
    <location>
        <begin position="70"/>
        <end position="98"/>
    </location>
</feature>
<evidence type="ECO:0000256" key="2">
    <source>
        <dbReference type="ARBA" id="ARBA00023163"/>
    </source>
</evidence>
<dbReference type="RefSeq" id="WP_328954172.1">
    <property type="nucleotide sequence ID" value="NZ_CP108110.1"/>
</dbReference>
<feature type="compositionally biased region" description="Gly residues" evidence="3">
    <location>
        <begin position="89"/>
        <end position="98"/>
    </location>
</feature>
<evidence type="ECO:0000259" key="4">
    <source>
        <dbReference type="Pfam" id="PF13490"/>
    </source>
</evidence>
<dbReference type="Pfam" id="PF13490">
    <property type="entry name" value="zf-HC2"/>
    <property type="match status" value="1"/>
</dbReference>
<protein>
    <submittedName>
        <fullName evidence="5">Zf-HC2 domain-containing protein</fullName>
    </submittedName>
</protein>
<feature type="domain" description="Putative zinc-finger" evidence="4">
    <location>
        <begin position="3"/>
        <end position="37"/>
    </location>
</feature>
<dbReference type="EMBL" id="CP108110">
    <property type="protein sequence ID" value="WUQ83139.1"/>
    <property type="molecule type" value="Genomic_DNA"/>
</dbReference>
<evidence type="ECO:0000256" key="3">
    <source>
        <dbReference type="SAM" id="MobiDB-lite"/>
    </source>
</evidence>
<name>A0ABZ1TX46_9ACTN</name>
<keyword evidence="6" id="KW-1185">Reference proteome</keyword>
<evidence type="ECO:0000313" key="6">
    <source>
        <dbReference type="Proteomes" id="UP001432222"/>
    </source>
</evidence>
<organism evidence="5 6">
    <name type="scientific">Kitasatospora purpeofusca</name>
    <dbReference type="NCBI Taxonomy" id="67352"/>
    <lineage>
        <taxon>Bacteria</taxon>
        <taxon>Bacillati</taxon>
        <taxon>Actinomycetota</taxon>
        <taxon>Actinomycetes</taxon>
        <taxon>Kitasatosporales</taxon>
        <taxon>Streptomycetaceae</taxon>
        <taxon>Kitasatospora</taxon>
    </lineage>
</organism>
<dbReference type="InterPro" id="IPR041916">
    <property type="entry name" value="Anti_sigma_zinc_sf"/>
</dbReference>
<evidence type="ECO:0000256" key="1">
    <source>
        <dbReference type="ARBA" id="ARBA00023015"/>
    </source>
</evidence>
<evidence type="ECO:0000313" key="5">
    <source>
        <dbReference type="EMBL" id="WUQ83139.1"/>
    </source>
</evidence>